<keyword evidence="4" id="KW-0808">Transferase</keyword>
<comment type="catalytic activity">
    <reaction evidence="1">
        <text>ATP + protein L-histidine = ADP + protein N-phospho-L-histidine.</text>
        <dbReference type="EC" id="2.7.13.3"/>
    </reaction>
</comment>
<dbReference type="GO" id="GO:0005524">
    <property type="term" value="F:ATP binding"/>
    <property type="evidence" value="ECO:0007669"/>
    <property type="project" value="UniProtKB-KW"/>
</dbReference>
<evidence type="ECO:0000256" key="6">
    <source>
        <dbReference type="ARBA" id="ARBA00022777"/>
    </source>
</evidence>
<feature type="domain" description="Histidine kinase" evidence="10">
    <location>
        <begin position="193"/>
        <end position="397"/>
    </location>
</feature>
<dbReference type="Gene3D" id="3.30.565.10">
    <property type="entry name" value="Histidine kinase-like ATPase, C-terminal domain"/>
    <property type="match status" value="1"/>
</dbReference>
<feature type="transmembrane region" description="Helical" evidence="9">
    <location>
        <begin position="155"/>
        <end position="175"/>
    </location>
</feature>
<dbReference type="InterPro" id="IPR036890">
    <property type="entry name" value="HATPase_C_sf"/>
</dbReference>
<reference evidence="11 12" key="1">
    <citation type="submission" date="2020-08" db="EMBL/GenBank/DDBJ databases">
        <title>Genomic Encyclopedia of Type Strains, Phase IV (KMG-IV): sequencing the most valuable type-strain genomes for metagenomic binning, comparative biology and taxonomic classification.</title>
        <authorList>
            <person name="Goeker M."/>
        </authorList>
    </citation>
    <scope>NUCLEOTIDE SEQUENCE [LARGE SCALE GENOMIC DNA]</scope>
    <source>
        <strain evidence="11 12">DSM 17976</strain>
    </source>
</reference>
<dbReference type="Proteomes" id="UP000541352">
    <property type="component" value="Unassembled WGS sequence"/>
</dbReference>
<keyword evidence="9" id="KW-1133">Transmembrane helix</keyword>
<comment type="caution">
    <text evidence="11">The sequence shown here is derived from an EMBL/GenBank/DDBJ whole genome shotgun (WGS) entry which is preliminary data.</text>
</comment>
<protein>
    <recommendedName>
        <fullName evidence="2">histidine kinase</fullName>
        <ecNumber evidence="2">2.7.13.3</ecNumber>
    </recommendedName>
</protein>
<dbReference type="SUPFAM" id="SSF55874">
    <property type="entry name" value="ATPase domain of HSP90 chaperone/DNA topoisomerase II/histidine kinase"/>
    <property type="match status" value="1"/>
</dbReference>
<evidence type="ECO:0000313" key="12">
    <source>
        <dbReference type="Proteomes" id="UP000541352"/>
    </source>
</evidence>
<dbReference type="AlphaFoldDB" id="A0A7W6EQU2"/>
<organism evidence="11 12">
    <name type="scientific">Runella defluvii</name>
    <dbReference type="NCBI Taxonomy" id="370973"/>
    <lineage>
        <taxon>Bacteria</taxon>
        <taxon>Pseudomonadati</taxon>
        <taxon>Bacteroidota</taxon>
        <taxon>Cytophagia</taxon>
        <taxon>Cytophagales</taxon>
        <taxon>Spirosomataceae</taxon>
        <taxon>Runella</taxon>
    </lineage>
</organism>
<keyword evidence="8" id="KW-0902">Two-component regulatory system</keyword>
<evidence type="ECO:0000256" key="4">
    <source>
        <dbReference type="ARBA" id="ARBA00022679"/>
    </source>
</evidence>
<dbReference type="CDD" id="cd00082">
    <property type="entry name" value="HisKA"/>
    <property type="match status" value="1"/>
</dbReference>
<dbReference type="InterPro" id="IPR005467">
    <property type="entry name" value="His_kinase_dom"/>
</dbReference>
<dbReference type="PRINTS" id="PR00344">
    <property type="entry name" value="BCTRLSENSOR"/>
</dbReference>
<evidence type="ECO:0000256" key="1">
    <source>
        <dbReference type="ARBA" id="ARBA00000085"/>
    </source>
</evidence>
<sequence length="397" mass="45630">MKFPTIDIYSQKNVYQLFIGVNLALIGIASIFYTYNIVDNLDTREHRQLAIFAQLIEYQANHPDLTEDYTKLFEIVRENIKQSRIPTVLVSEDLQPQGDINLDIPSNVSEAEHTRLLKEAFEEMKEENPPIVVDVMGTKQYIYYSDSPLLVQMRYYPYAQLLSLLVLAFLAYLIFSSSRAAEQNRVWVGLAKETAHQLGTPIASLMGWVSFFRTDPDRYPEEYTREIEKDINRLEMITARFSSIGSAPTMKYEKMVEVLGPFLDYLKRRISTKVKLQFINELDTERSMYLNRNLFEWVVENICKNAVDAMTGAGELNVRMFALNKQEVAIDISDTGKGIPRGSWQKVFKPGVSTKKRGWGLGLTLAKRIVEEYHGGKLFVKSSEVGKGTTFRIILRR</sequence>
<dbReference type="GO" id="GO:0000155">
    <property type="term" value="F:phosphorelay sensor kinase activity"/>
    <property type="evidence" value="ECO:0007669"/>
    <property type="project" value="InterPro"/>
</dbReference>
<gene>
    <name evidence="11" type="ORF">FHS57_002823</name>
</gene>
<keyword evidence="9" id="KW-0472">Membrane</keyword>
<evidence type="ECO:0000256" key="3">
    <source>
        <dbReference type="ARBA" id="ARBA00022553"/>
    </source>
</evidence>
<keyword evidence="5" id="KW-0547">Nucleotide-binding</keyword>
<evidence type="ECO:0000256" key="9">
    <source>
        <dbReference type="SAM" id="Phobius"/>
    </source>
</evidence>
<dbReference type="InterPro" id="IPR003594">
    <property type="entry name" value="HATPase_dom"/>
</dbReference>
<dbReference type="PROSITE" id="PS50109">
    <property type="entry name" value="HIS_KIN"/>
    <property type="match status" value="1"/>
</dbReference>
<keyword evidence="6 11" id="KW-0418">Kinase</keyword>
<feature type="transmembrane region" description="Helical" evidence="9">
    <location>
        <begin position="14"/>
        <end position="35"/>
    </location>
</feature>
<keyword evidence="12" id="KW-1185">Reference proteome</keyword>
<evidence type="ECO:0000313" key="11">
    <source>
        <dbReference type="EMBL" id="MBB3838817.1"/>
    </source>
</evidence>
<evidence type="ECO:0000256" key="5">
    <source>
        <dbReference type="ARBA" id="ARBA00022741"/>
    </source>
</evidence>
<evidence type="ECO:0000256" key="7">
    <source>
        <dbReference type="ARBA" id="ARBA00022840"/>
    </source>
</evidence>
<evidence type="ECO:0000256" key="8">
    <source>
        <dbReference type="ARBA" id="ARBA00023012"/>
    </source>
</evidence>
<keyword evidence="7" id="KW-0067">ATP-binding</keyword>
<evidence type="ECO:0000259" key="10">
    <source>
        <dbReference type="PROSITE" id="PS50109"/>
    </source>
</evidence>
<keyword evidence="9" id="KW-0812">Transmembrane</keyword>
<dbReference type="InterPro" id="IPR003661">
    <property type="entry name" value="HisK_dim/P_dom"/>
</dbReference>
<dbReference type="EMBL" id="JACIBY010000005">
    <property type="protein sequence ID" value="MBB3838817.1"/>
    <property type="molecule type" value="Genomic_DNA"/>
</dbReference>
<dbReference type="InterPro" id="IPR004358">
    <property type="entry name" value="Sig_transdc_His_kin-like_C"/>
</dbReference>
<name>A0A7W6EQU2_9BACT</name>
<keyword evidence="3" id="KW-0597">Phosphoprotein</keyword>
<accession>A0A7W6EQU2</accession>
<evidence type="ECO:0000256" key="2">
    <source>
        <dbReference type="ARBA" id="ARBA00012438"/>
    </source>
</evidence>
<dbReference type="RefSeq" id="WP_183974555.1">
    <property type="nucleotide sequence ID" value="NZ_JACIBY010000005.1"/>
</dbReference>
<dbReference type="Pfam" id="PF02518">
    <property type="entry name" value="HATPase_c"/>
    <property type="match status" value="1"/>
</dbReference>
<dbReference type="PANTHER" id="PTHR43065:SF46">
    <property type="entry name" value="C4-DICARBOXYLATE TRANSPORT SENSOR PROTEIN DCTB"/>
    <property type="match status" value="1"/>
</dbReference>
<proteinExistence type="predicted"/>
<dbReference type="SMART" id="SM00387">
    <property type="entry name" value="HATPase_c"/>
    <property type="match status" value="1"/>
</dbReference>
<dbReference type="PANTHER" id="PTHR43065">
    <property type="entry name" value="SENSOR HISTIDINE KINASE"/>
    <property type="match status" value="1"/>
</dbReference>
<dbReference type="EC" id="2.7.13.3" evidence="2"/>